<reference evidence="12 13" key="1">
    <citation type="submission" date="2017-09" db="EMBL/GenBank/DDBJ databases">
        <title>Depth-based differentiation of microbial function through sediment-hosted aquifers and enrichment of novel symbionts in the deep terrestrial subsurface.</title>
        <authorList>
            <person name="Probst A.J."/>
            <person name="Ladd B."/>
            <person name="Jarett J.K."/>
            <person name="Geller-Mcgrath D.E."/>
            <person name="Sieber C.M."/>
            <person name="Emerson J.B."/>
            <person name="Anantharaman K."/>
            <person name="Thomas B.C."/>
            <person name="Malmstrom R."/>
            <person name="Stieglmeier M."/>
            <person name="Klingl A."/>
            <person name="Woyke T."/>
            <person name="Ryan C.M."/>
            <person name="Banfield J.F."/>
        </authorList>
    </citation>
    <scope>NUCLEOTIDE SEQUENCE [LARGE SCALE GENOMIC DNA]</scope>
    <source>
        <strain evidence="12">CG22_combo_CG10-13_8_21_14_all_47_17</strain>
    </source>
</reference>
<proteinExistence type="inferred from homology"/>
<dbReference type="InterPro" id="IPR011263">
    <property type="entry name" value="DNA-dir_RNA_pol_RpoA/D/Rpb3"/>
</dbReference>
<dbReference type="SMART" id="SM00662">
    <property type="entry name" value="RPOLD"/>
    <property type="match status" value="1"/>
</dbReference>
<evidence type="ECO:0000256" key="3">
    <source>
        <dbReference type="ARBA" id="ARBA00015972"/>
    </source>
</evidence>
<dbReference type="SUPFAM" id="SSF56553">
    <property type="entry name" value="Insert subdomain of RNA polymerase alpha subunit"/>
    <property type="match status" value="1"/>
</dbReference>
<dbReference type="FunFam" id="2.170.120.12:FF:000001">
    <property type="entry name" value="DNA-directed RNA polymerase subunit alpha"/>
    <property type="match status" value="1"/>
</dbReference>
<evidence type="ECO:0000256" key="9">
    <source>
        <dbReference type="ARBA" id="ARBA00033070"/>
    </source>
</evidence>
<sequence length="235" mass="25593">MEPILLPNKIQFEHGERPHEGVLTVQPCAQGYGTTLGNALRRVLLSSLPGAAVTAVKIKGADHEFSTIPHVKEDVLEIILALKGLRLKLHSEEPVKLVLKVKGESTITAADFEKNAEVEIVNSDLHIATTTDPSASFEMEVSVGPGRGYRSIEDRGKEKMELGTIAIDALFSPVVNVSYKVETTRVGEKTDFDKLVLRVETDGSIDPLEAVQQTVSLLTDYVGVLKDLTYSEETA</sequence>
<dbReference type="GO" id="GO:0046983">
    <property type="term" value="F:protein dimerization activity"/>
    <property type="evidence" value="ECO:0007669"/>
    <property type="project" value="InterPro"/>
</dbReference>
<dbReference type="InterPro" id="IPR011262">
    <property type="entry name" value="DNA-dir_RNA_pol_insert"/>
</dbReference>
<evidence type="ECO:0000256" key="8">
    <source>
        <dbReference type="ARBA" id="ARBA00032524"/>
    </source>
</evidence>
<organism evidence="12 13">
    <name type="scientific">Candidatus Uhrbacteria bacterium CG22_combo_CG10-13_8_21_14_all_47_17</name>
    <dbReference type="NCBI Taxonomy" id="1975041"/>
    <lineage>
        <taxon>Bacteria</taxon>
        <taxon>Candidatus Uhriibacteriota</taxon>
    </lineage>
</organism>
<evidence type="ECO:0000256" key="2">
    <source>
        <dbReference type="ARBA" id="ARBA00012418"/>
    </source>
</evidence>
<dbReference type="GO" id="GO:0000428">
    <property type="term" value="C:DNA-directed RNA polymerase complex"/>
    <property type="evidence" value="ECO:0007669"/>
    <property type="project" value="UniProtKB-KW"/>
</dbReference>
<dbReference type="Gene3D" id="2.170.120.12">
    <property type="entry name" value="DNA-directed RNA polymerase, insert domain"/>
    <property type="match status" value="1"/>
</dbReference>
<dbReference type="NCBIfam" id="TIGR02027">
    <property type="entry name" value="rpoA"/>
    <property type="match status" value="1"/>
</dbReference>
<dbReference type="Gene3D" id="3.30.1360.10">
    <property type="entry name" value="RNA polymerase, RBP11-like subunit"/>
    <property type="match status" value="1"/>
</dbReference>
<keyword evidence="5" id="KW-0808">Transferase</keyword>
<comment type="catalytic activity">
    <reaction evidence="10">
        <text>RNA(n) + a ribonucleoside 5'-triphosphate = RNA(n+1) + diphosphate</text>
        <dbReference type="Rhea" id="RHEA:21248"/>
        <dbReference type="Rhea" id="RHEA-COMP:14527"/>
        <dbReference type="Rhea" id="RHEA-COMP:17342"/>
        <dbReference type="ChEBI" id="CHEBI:33019"/>
        <dbReference type="ChEBI" id="CHEBI:61557"/>
        <dbReference type="ChEBI" id="CHEBI:140395"/>
        <dbReference type="EC" id="2.7.7.6"/>
    </reaction>
</comment>
<dbReference type="Pfam" id="PF01193">
    <property type="entry name" value="RNA_pol_L"/>
    <property type="match status" value="1"/>
</dbReference>
<comment type="caution">
    <text evidence="12">The sequence shown here is derived from an EMBL/GenBank/DDBJ whole genome shotgun (WGS) entry which is preliminary data.</text>
</comment>
<evidence type="ECO:0000259" key="11">
    <source>
        <dbReference type="SMART" id="SM00662"/>
    </source>
</evidence>
<dbReference type="InterPro" id="IPR011773">
    <property type="entry name" value="DNA-dir_RpoA"/>
</dbReference>
<dbReference type="EC" id="2.7.7.6" evidence="2"/>
<evidence type="ECO:0000313" key="12">
    <source>
        <dbReference type="EMBL" id="PIP60207.1"/>
    </source>
</evidence>
<keyword evidence="4 12" id="KW-0240">DNA-directed RNA polymerase</keyword>
<evidence type="ECO:0000256" key="6">
    <source>
        <dbReference type="ARBA" id="ARBA00022695"/>
    </source>
</evidence>
<name>A0A2H0BR96_9BACT</name>
<gene>
    <name evidence="12" type="primary">rpoA</name>
    <name evidence="12" type="ORF">COX00_04495</name>
</gene>
<evidence type="ECO:0000313" key="13">
    <source>
        <dbReference type="Proteomes" id="UP000231581"/>
    </source>
</evidence>
<dbReference type="GO" id="GO:0006351">
    <property type="term" value="P:DNA-templated transcription"/>
    <property type="evidence" value="ECO:0007669"/>
    <property type="project" value="InterPro"/>
</dbReference>
<protein>
    <recommendedName>
        <fullName evidence="3">DNA-directed RNA polymerase subunit alpha</fullName>
        <ecNumber evidence="2">2.7.7.6</ecNumber>
    </recommendedName>
    <alternativeName>
        <fullName evidence="9">RNA polymerase subunit alpha</fullName>
    </alternativeName>
    <alternativeName>
        <fullName evidence="8">Transcriptase subunit alpha</fullName>
    </alternativeName>
</protein>
<dbReference type="GO" id="GO:0003677">
    <property type="term" value="F:DNA binding"/>
    <property type="evidence" value="ECO:0007669"/>
    <property type="project" value="InterPro"/>
</dbReference>
<feature type="domain" description="DNA-directed RNA polymerase RpoA/D/Rpb3-type" evidence="11">
    <location>
        <begin position="20"/>
        <end position="228"/>
    </location>
</feature>
<comment type="similarity">
    <text evidence="1">Belongs to the RNA polymerase alpha chain family.</text>
</comment>
<keyword evidence="6" id="KW-0548">Nucleotidyltransferase</keyword>
<evidence type="ECO:0000256" key="4">
    <source>
        <dbReference type="ARBA" id="ARBA00022478"/>
    </source>
</evidence>
<dbReference type="InterPro" id="IPR036603">
    <property type="entry name" value="RBP11-like"/>
</dbReference>
<dbReference type="AlphaFoldDB" id="A0A2H0BR96"/>
<accession>A0A2H0BR96</accession>
<dbReference type="SUPFAM" id="SSF55257">
    <property type="entry name" value="RBP11-like subunits of RNA polymerase"/>
    <property type="match status" value="1"/>
</dbReference>
<evidence type="ECO:0000256" key="7">
    <source>
        <dbReference type="ARBA" id="ARBA00023163"/>
    </source>
</evidence>
<dbReference type="GO" id="GO:0005737">
    <property type="term" value="C:cytoplasm"/>
    <property type="evidence" value="ECO:0007669"/>
    <property type="project" value="UniProtKB-ARBA"/>
</dbReference>
<dbReference type="Pfam" id="PF01000">
    <property type="entry name" value="RNA_pol_A_bac"/>
    <property type="match status" value="1"/>
</dbReference>
<dbReference type="EMBL" id="PCSZ01000077">
    <property type="protein sequence ID" value="PIP60207.1"/>
    <property type="molecule type" value="Genomic_DNA"/>
</dbReference>
<evidence type="ECO:0000256" key="1">
    <source>
        <dbReference type="ARBA" id="ARBA00007123"/>
    </source>
</evidence>
<evidence type="ECO:0000256" key="10">
    <source>
        <dbReference type="ARBA" id="ARBA00048552"/>
    </source>
</evidence>
<keyword evidence="7" id="KW-0804">Transcription</keyword>
<dbReference type="GO" id="GO:0003899">
    <property type="term" value="F:DNA-directed RNA polymerase activity"/>
    <property type="evidence" value="ECO:0007669"/>
    <property type="project" value="UniProtKB-EC"/>
</dbReference>
<dbReference type="Proteomes" id="UP000231581">
    <property type="component" value="Unassembled WGS sequence"/>
</dbReference>
<dbReference type="InterPro" id="IPR036643">
    <property type="entry name" value="RNApol_insert_sf"/>
</dbReference>
<evidence type="ECO:0000256" key="5">
    <source>
        <dbReference type="ARBA" id="ARBA00022679"/>
    </source>
</evidence>
<dbReference type="CDD" id="cd06928">
    <property type="entry name" value="RNAP_alpha_NTD"/>
    <property type="match status" value="1"/>
</dbReference>